<dbReference type="EMBL" id="LAZR01037807">
    <property type="protein sequence ID" value="KKL21240.1"/>
    <property type="molecule type" value="Genomic_DNA"/>
</dbReference>
<proteinExistence type="predicted"/>
<name>A0A0F9BHF4_9ZZZZ</name>
<organism evidence="1">
    <name type="scientific">marine sediment metagenome</name>
    <dbReference type="NCBI Taxonomy" id="412755"/>
    <lineage>
        <taxon>unclassified sequences</taxon>
        <taxon>metagenomes</taxon>
        <taxon>ecological metagenomes</taxon>
    </lineage>
</organism>
<reference evidence="1" key="1">
    <citation type="journal article" date="2015" name="Nature">
        <title>Complex archaea that bridge the gap between prokaryotes and eukaryotes.</title>
        <authorList>
            <person name="Spang A."/>
            <person name="Saw J.H."/>
            <person name="Jorgensen S.L."/>
            <person name="Zaremba-Niedzwiedzka K."/>
            <person name="Martijn J."/>
            <person name="Lind A.E."/>
            <person name="van Eijk R."/>
            <person name="Schleper C."/>
            <person name="Guy L."/>
            <person name="Ettema T.J."/>
        </authorList>
    </citation>
    <scope>NUCLEOTIDE SEQUENCE</scope>
</reference>
<dbReference type="AlphaFoldDB" id="A0A0F9BHF4"/>
<sequence length="82" mass="9322">MKIYVGYPIESNNPIAPIEIASITELDTCDSCGTTKVGLGQYKSREAGREFAKWAYENITGLFYDGMLEEMVRQQKKDKTYD</sequence>
<evidence type="ECO:0000313" key="1">
    <source>
        <dbReference type="EMBL" id="KKL21240.1"/>
    </source>
</evidence>
<comment type="caution">
    <text evidence="1">The sequence shown here is derived from an EMBL/GenBank/DDBJ whole genome shotgun (WGS) entry which is preliminary data.</text>
</comment>
<accession>A0A0F9BHF4</accession>
<gene>
    <name evidence="1" type="ORF">LCGC14_2447440</name>
</gene>
<protein>
    <submittedName>
        <fullName evidence="1">Uncharacterized protein</fullName>
    </submittedName>
</protein>